<sequence>MAYANDILMVMQLASAPHCPHEGCPDTAERPRDTPLERRHQVRIRHTRLTRDFLQVPNATVRDDRLSHMARGILVDLLSRPDGWEATADDLWRASVAKHGKNSPGRRAFRAAFAELKEYGYLTASRELLDGGKYGTILTLTNVSAAQTDVPHGGTSARPGATDVFAGGPDVPQAGTSEGVTDVPHAGTSARPAETSKSADGTDMPHGGTSGPPAKTGIRAAHSDVPHAGTSLKEHWENTGKKTSSTAVVIPVREITREEKLEFGRFWHAHPKSKDYDRTLDAWTEAVIGGADPKQITAAALSYAREVAGTDFQYIKHSANWVRERRYEDKFPPAPDANGRPPLRAVSGGYQPYRDPIDDSVYDKDL</sequence>
<evidence type="ECO:0000313" key="3">
    <source>
        <dbReference type="Proteomes" id="UP001341259"/>
    </source>
</evidence>
<protein>
    <recommendedName>
        <fullName evidence="4">Helix-turn-helix DNA binding domain protein</fullName>
    </recommendedName>
</protein>
<dbReference type="Proteomes" id="UP001341259">
    <property type="component" value="Chromosome"/>
</dbReference>
<reference evidence="2 3" key="1">
    <citation type="submission" date="2022-10" db="EMBL/GenBank/DDBJ databases">
        <title>The complete genomes of actinobacterial strains from the NBC collection.</title>
        <authorList>
            <person name="Joergensen T.S."/>
            <person name="Alvarez Arevalo M."/>
            <person name="Sterndorff E.B."/>
            <person name="Faurdal D."/>
            <person name="Vuksanovic O."/>
            <person name="Mourched A.-S."/>
            <person name="Charusanti P."/>
            <person name="Shaw S."/>
            <person name="Blin K."/>
            <person name="Weber T."/>
        </authorList>
    </citation>
    <scope>NUCLEOTIDE SEQUENCE [LARGE SCALE GENOMIC DNA]</scope>
    <source>
        <strain evidence="2 3">NBC_00456</strain>
    </source>
</reference>
<keyword evidence="3" id="KW-1185">Reference proteome</keyword>
<accession>A0ABZ1NLM0</accession>
<feature type="region of interest" description="Disordered" evidence="1">
    <location>
        <begin position="329"/>
        <end position="366"/>
    </location>
</feature>
<evidence type="ECO:0008006" key="4">
    <source>
        <dbReference type="Google" id="ProtNLM"/>
    </source>
</evidence>
<organism evidence="2 3">
    <name type="scientific">Streptomyces violaceus</name>
    <name type="common">Streptomyces venezuelae</name>
    <dbReference type="NCBI Taxonomy" id="1936"/>
    <lineage>
        <taxon>Bacteria</taxon>
        <taxon>Bacillati</taxon>
        <taxon>Actinomycetota</taxon>
        <taxon>Actinomycetes</taxon>
        <taxon>Kitasatosporales</taxon>
        <taxon>Streptomycetaceae</taxon>
        <taxon>Streptomyces</taxon>
    </lineage>
</organism>
<dbReference type="RefSeq" id="WP_328336812.1">
    <property type="nucleotide sequence ID" value="NZ_CP107906.1"/>
</dbReference>
<dbReference type="EMBL" id="CP107906">
    <property type="protein sequence ID" value="WUG92389.1"/>
    <property type="molecule type" value="Genomic_DNA"/>
</dbReference>
<feature type="compositionally biased region" description="Basic and acidic residues" evidence="1">
    <location>
        <begin position="355"/>
        <end position="366"/>
    </location>
</feature>
<evidence type="ECO:0000313" key="2">
    <source>
        <dbReference type="EMBL" id="WUG92389.1"/>
    </source>
</evidence>
<gene>
    <name evidence="2" type="ORF">OHB29_04740</name>
</gene>
<evidence type="ECO:0000256" key="1">
    <source>
        <dbReference type="SAM" id="MobiDB-lite"/>
    </source>
</evidence>
<proteinExistence type="predicted"/>
<feature type="region of interest" description="Disordered" evidence="1">
    <location>
        <begin position="148"/>
        <end position="219"/>
    </location>
</feature>
<name>A0ABZ1NLM0_STRVL</name>